<dbReference type="CDD" id="cd00158">
    <property type="entry name" value="RHOD"/>
    <property type="match status" value="1"/>
</dbReference>
<dbReference type="InterPro" id="IPR036873">
    <property type="entry name" value="Rhodanese-like_dom_sf"/>
</dbReference>
<evidence type="ECO:0000259" key="1">
    <source>
        <dbReference type="PROSITE" id="PS50206"/>
    </source>
</evidence>
<dbReference type="PROSITE" id="PS50206">
    <property type="entry name" value="RHODANESE_3"/>
    <property type="match status" value="1"/>
</dbReference>
<dbReference type="Gene3D" id="3.40.250.10">
    <property type="entry name" value="Rhodanese-like domain"/>
    <property type="match status" value="1"/>
</dbReference>
<dbReference type="PANTHER" id="PTHR43031:SF18">
    <property type="entry name" value="RHODANESE-RELATED SULFURTRANSFERASES"/>
    <property type="match status" value="1"/>
</dbReference>
<dbReference type="RefSeq" id="WP_073039000.1">
    <property type="nucleotide sequence ID" value="NZ_FQUO01000001.1"/>
</dbReference>
<name>A0A1M4SG48_9BACT</name>
<proteinExistence type="predicted"/>
<keyword evidence="3" id="KW-1185">Reference proteome</keyword>
<dbReference type="GO" id="GO:0016740">
    <property type="term" value="F:transferase activity"/>
    <property type="evidence" value="ECO:0007669"/>
    <property type="project" value="UniProtKB-KW"/>
</dbReference>
<dbReference type="AlphaFoldDB" id="A0A1M4SG48"/>
<evidence type="ECO:0000313" key="3">
    <source>
        <dbReference type="Proteomes" id="UP000184368"/>
    </source>
</evidence>
<sequence length="92" mass="10249">MKNNQKTIIDVRTPEEFNSGHVASAINVPLDKVPQRIPEFQQMQTPIEVYCRSGNRSAMAVSILKQNGITEVYNGGGLDEMLQKMNRDAVAD</sequence>
<dbReference type="Proteomes" id="UP000184368">
    <property type="component" value="Unassembled WGS sequence"/>
</dbReference>
<evidence type="ECO:0000313" key="2">
    <source>
        <dbReference type="EMBL" id="SHE31203.1"/>
    </source>
</evidence>
<dbReference type="InterPro" id="IPR001763">
    <property type="entry name" value="Rhodanese-like_dom"/>
</dbReference>
<gene>
    <name evidence="2" type="ORF">SAMN05444008_101115</name>
</gene>
<dbReference type="SUPFAM" id="SSF52821">
    <property type="entry name" value="Rhodanese/Cell cycle control phosphatase"/>
    <property type="match status" value="1"/>
</dbReference>
<reference evidence="2 3" key="1">
    <citation type="submission" date="2016-11" db="EMBL/GenBank/DDBJ databases">
        <authorList>
            <person name="Jaros S."/>
            <person name="Januszkiewicz K."/>
            <person name="Wedrychowicz H."/>
        </authorList>
    </citation>
    <scope>NUCLEOTIDE SEQUENCE [LARGE SCALE GENOMIC DNA]</scope>
    <source>
        <strain evidence="2 3">DSM 26897</strain>
    </source>
</reference>
<keyword evidence="2" id="KW-0808">Transferase</keyword>
<dbReference type="PANTHER" id="PTHR43031">
    <property type="entry name" value="FAD-DEPENDENT OXIDOREDUCTASE"/>
    <property type="match status" value="1"/>
</dbReference>
<dbReference type="EMBL" id="FQUO01000001">
    <property type="protein sequence ID" value="SHE31203.1"/>
    <property type="molecule type" value="Genomic_DNA"/>
</dbReference>
<accession>A0A1M4SG48</accession>
<dbReference type="STRING" id="1302690.BUE76_23455"/>
<feature type="domain" description="Rhodanese" evidence="1">
    <location>
        <begin position="2"/>
        <end position="90"/>
    </location>
</feature>
<dbReference type="SMART" id="SM00450">
    <property type="entry name" value="RHOD"/>
    <property type="match status" value="1"/>
</dbReference>
<organism evidence="2 3">
    <name type="scientific">Cnuella takakiae</name>
    <dbReference type="NCBI Taxonomy" id="1302690"/>
    <lineage>
        <taxon>Bacteria</taxon>
        <taxon>Pseudomonadati</taxon>
        <taxon>Bacteroidota</taxon>
        <taxon>Chitinophagia</taxon>
        <taxon>Chitinophagales</taxon>
        <taxon>Chitinophagaceae</taxon>
        <taxon>Cnuella</taxon>
    </lineage>
</organism>
<dbReference type="OrthoDB" id="9808735at2"/>
<protein>
    <submittedName>
        <fullName evidence="2">Rhodanese-related sulfurtransferase</fullName>
    </submittedName>
</protein>
<dbReference type="Pfam" id="PF00581">
    <property type="entry name" value="Rhodanese"/>
    <property type="match status" value="1"/>
</dbReference>
<dbReference type="InterPro" id="IPR050229">
    <property type="entry name" value="GlpE_sulfurtransferase"/>
</dbReference>